<name>A0A7J7DK16_TRIWF</name>
<dbReference type="Proteomes" id="UP000593562">
    <property type="component" value="Unassembled WGS sequence"/>
</dbReference>
<evidence type="ECO:0000313" key="2">
    <source>
        <dbReference type="Proteomes" id="UP000593562"/>
    </source>
</evidence>
<accession>A0A7J7DK16</accession>
<dbReference type="Gene3D" id="3.10.20.90">
    <property type="entry name" value="Phosphatidylinositol 3-kinase Catalytic Subunit, Chain A, domain 1"/>
    <property type="match status" value="1"/>
</dbReference>
<keyword evidence="2" id="KW-1185">Reference proteome</keyword>
<comment type="caution">
    <text evidence="1">The sequence shown here is derived from an EMBL/GenBank/DDBJ whole genome shotgun (WGS) entry which is preliminary data.</text>
</comment>
<protein>
    <submittedName>
        <fullName evidence="1">Auxin response factor 2</fullName>
    </submittedName>
</protein>
<sequence>MSESINYYWIYYGSGSQSRYWWVFLSSAPPPMLLGRSVDLTKFNSYDELIVELDWLFEFGGELMDSKKNWLIVYTEKSLGFRDEDEQREEGLDMW</sequence>
<evidence type="ECO:0000313" key="1">
    <source>
        <dbReference type="EMBL" id="KAF5746584.1"/>
    </source>
</evidence>
<proteinExistence type="predicted"/>
<dbReference type="EMBL" id="JAAARO010000006">
    <property type="protein sequence ID" value="KAF5746584.1"/>
    <property type="molecule type" value="Genomic_DNA"/>
</dbReference>
<dbReference type="AlphaFoldDB" id="A0A7J7DK16"/>
<organism evidence="1 2">
    <name type="scientific">Tripterygium wilfordii</name>
    <name type="common">Thunder God vine</name>
    <dbReference type="NCBI Taxonomy" id="458696"/>
    <lineage>
        <taxon>Eukaryota</taxon>
        <taxon>Viridiplantae</taxon>
        <taxon>Streptophyta</taxon>
        <taxon>Embryophyta</taxon>
        <taxon>Tracheophyta</taxon>
        <taxon>Spermatophyta</taxon>
        <taxon>Magnoliopsida</taxon>
        <taxon>eudicotyledons</taxon>
        <taxon>Gunneridae</taxon>
        <taxon>Pentapetalae</taxon>
        <taxon>rosids</taxon>
        <taxon>fabids</taxon>
        <taxon>Celastrales</taxon>
        <taxon>Celastraceae</taxon>
        <taxon>Tripterygium</taxon>
    </lineage>
</organism>
<gene>
    <name evidence="1" type="ORF">HS088_TW06G00755</name>
</gene>
<reference evidence="1 2" key="1">
    <citation type="journal article" date="2020" name="Nat. Commun.">
        <title>Genome of Tripterygium wilfordii and identification of cytochrome P450 involved in triptolide biosynthesis.</title>
        <authorList>
            <person name="Tu L."/>
            <person name="Su P."/>
            <person name="Zhang Z."/>
            <person name="Gao L."/>
            <person name="Wang J."/>
            <person name="Hu T."/>
            <person name="Zhou J."/>
            <person name="Zhang Y."/>
            <person name="Zhao Y."/>
            <person name="Liu Y."/>
            <person name="Song Y."/>
            <person name="Tong Y."/>
            <person name="Lu Y."/>
            <person name="Yang J."/>
            <person name="Xu C."/>
            <person name="Jia M."/>
            <person name="Peters R.J."/>
            <person name="Huang L."/>
            <person name="Gao W."/>
        </authorList>
    </citation>
    <scope>NUCLEOTIDE SEQUENCE [LARGE SCALE GENOMIC DNA]</scope>
    <source>
        <strain evidence="2">cv. XIE 37</strain>
        <tissue evidence="1">Leaf</tissue>
    </source>
</reference>
<dbReference type="InParanoid" id="A0A7J7DK16"/>